<evidence type="ECO:0000313" key="1">
    <source>
        <dbReference type="Proteomes" id="UP000790787"/>
    </source>
</evidence>
<name>A0AC58SEH8_TOBAC</name>
<accession>A0AC58SEH8</accession>
<evidence type="ECO:0000313" key="2">
    <source>
        <dbReference type="RefSeq" id="XP_075083354.1"/>
    </source>
</evidence>
<protein>
    <submittedName>
        <fullName evidence="2">Uncharacterized protein LOC142167097</fullName>
    </submittedName>
</protein>
<dbReference type="RefSeq" id="XP_075083354.1">
    <property type="nucleotide sequence ID" value="XM_075227253.1"/>
</dbReference>
<reference evidence="1" key="1">
    <citation type="journal article" date="2014" name="Nat. Commun.">
        <title>The tobacco genome sequence and its comparison with those of tomato and potato.</title>
        <authorList>
            <person name="Sierro N."/>
            <person name="Battey J.N."/>
            <person name="Ouadi S."/>
            <person name="Bakaher N."/>
            <person name="Bovet L."/>
            <person name="Willig A."/>
            <person name="Goepfert S."/>
            <person name="Peitsch M.C."/>
            <person name="Ivanov N.V."/>
        </authorList>
    </citation>
    <scope>NUCLEOTIDE SEQUENCE [LARGE SCALE GENOMIC DNA]</scope>
</reference>
<dbReference type="Proteomes" id="UP000790787">
    <property type="component" value="Chromosome 12"/>
</dbReference>
<keyword evidence="1" id="KW-1185">Reference proteome</keyword>
<sequence length="211" mass="24119">MRSSILGRNKLGFIHGTCKRENYGTNLVDLWEHCNAIVLSWLMNCVSPELLSGMVYSSNTGAVWDDLKERFDKVDCSRIFQIHKEISTASQGTSSISTYFSRLRVLSEEFDSFAQIPRCDRAKSLEFVHFMERQKHLQFLMGLNESYEQALSQLLMMVPVPSVNKAYSMLMERERQKTMANASANLDAGEMAALLTNRVGNQQKLKKNYNL</sequence>
<organism evidence="1 2">
    <name type="scientific">Nicotiana tabacum</name>
    <name type="common">Common tobacco</name>
    <dbReference type="NCBI Taxonomy" id="4097"/>
    <lineage>
        <taxon>Eukaryota</taxon>
        <taxon>Viridiplantae</taxon>
        <taxon>Streptophyta</taxon>
        <taxon>Embryophyta</taxon>
        <taxon>Tracheophyta</taxon>
        <taxon>Spermatophyta</taxon>
        <taxon>Magnoliopsida</taxon>
        <taxon>eudicotyledons</taxon>
        <taxon>Gunneridae</taxon>
        <taxon>Pentapetalae</taxon>
        <taxon>asterids</taxon>
        <taxon>lamiids</taxon>
        <taxon>Solanales</taxon>
        <taxon>Solanaceae</taxon>
        <taxon>Nicotianoideae</taxon>
        <taxon>Nicotianeae</taxon>
        <taxon>Nicotiana</taxon>
    </lineage>
</organism>
<proteinExistence type="predicted"/>
<gene>
    <name evidence="2" type="primary">LOC142167097</name>
</gene>
<reference evidence="2" key="2">
    <citation type="submission" date="2025-08" db="UniProtKB">
        <authorList>
            <consortium name="RefSeq"/>
        </authorList>
    </citation>
    <scope>IDENTIFICATION</scope>
    <source>
        <tissue evidence="2">Leaf</tissue>
    </source>
</reference>